<accession>A0A7G2CE68</accession>
<feature type="region of interest" description="Disordered" evidence="1">
    <location>
        <begin position="1"/>
        <end position="162"/>
    </location>
</feature>
<feature type="region of interest" description="Disordered" evidence="1">
    <location>
        <begin position="260"/>
        <end position="327"/>
    </location>
</feature>
<feature type="domain" description="Flagellar attachment zone protein 1 conserved" evidence="2">
    <location>
        <begin position="166"/>
        <end position="253"/>
    </location>
</feature>
<proteinExistence type="predicted"/>
<dbReference type="Pfam" id="PF23398">
    <property type="entry name" value="FAZ1_cons"/>
    <property type="match status" value="1"/>
</dbReference>
<dbReference type="Proteomes" id="UP000515908">
    <property type="component" value="Chromosome 08"/>
</dbReference>
<feature type="compositionally biased region" description="Acidic residues" evidence="1">
    <location>
        <begin position="286"/>
        <end position="325"/>
    </location>
</feature>
<sequence>MESASVQYRVEQGSASPARPAAPPPPARVSTRAQKCAAERKALGLTGAAAPAPPPLSSRHLEPQTTQPPMEPPVTEDEKDDSAPTVALQTSRPVQEAPPPVQQTSRPPLAPADSRPAPPIKPTTVPENAYGRQSSVGSEFSSFGGSEGSLEGYVPPTGGAPAMDLTEHERTLPGTEWRAVLDLSREELERSLLKDAAEAVGLDSSFMRLTDVHCTDDGALHAFFAIAHENSLTVETINRQLGSATFPLTKLLHRLRAGDEEEAPVAAEQTTVSPNKIIHSAKDKDSDEDTSEEEKESESDDEEVVGSEDDDDRPEEEDESEDWDDVPVPFHSFVKRVGEGFLLIDYTVSNGGDPEPLELFFDGTPQSLKVNQLLLCVSEYKGVSVEQLSVRTAEDGSVAAHTRGADLGWQNGSQVTVWYEGQEEAPVATAEVKKTEKKKAKKATKKKEKKTAAPKKTKKKTAKKPKKAKKKKSQREEPAVYQGTTSANALKDRPIPEELTTPRCYTPRTPRAGARYEGEYEGKSPYASPVRRSITAAAVEDLSPPRSSVVSGATSRRARRYREVEEVPVPPQQVIKGITPTTPRPAHHRAMGYVVANPELTLSATNRSEYSVSRTRECNKETPSVSRRSHSPLRHHALNNNNNNAEKAGMNHNHNNYNGIPNFSSNVSEGSGNGYLGDDRMEEEDDPMPEEAPNPFV</sequence>
<feature type="region of interest" description="Disordered" evidence="1">
    <location>
        <begin position="426"/>
        <end position="489"/>
    </location>
</feature>
<dbReference type="VEuPathDB" id="TriTrypDB:ADEAN_000474500"/>
<feature type="compositionally biased region" description="Basic residues" evidence="1">
    <location>
        <begin position="435"/>
        <end position="473"/>
    </location>
</feature>
<evidence type="ECO:0000259" key="2">
    <source>
        <dbReference type="Pfam" id="PF23398"/>
    </source>
</evidence>
<gene>
    <name evidence="3" type="ORF">ADEAN_000474500</name>
</gene>
<feature type="compositionally biased region" description="Basic residues" evidence="1">
    <location>
        <begin position="627"/>
        <end position="637"/>
    </location>
</feature>
<evidence type="ECO:0000313" key="3">
    <source>
        <dbReference type="EMBL" id="CAD2217267.1"/>
    </source>
</evidence>
<reference evidence="3 4" key="1">
    <citation type="submission" date="2020-08" db="EMBL/GenBank/DDBJ databases">
        <authorList>
            <person name="Newling K."/>
            <person name="Davey J."/>
            <person name="Forrester S."/>
        </authorList>
    </citation>
    <scope>NUCLEOTIDE SEQUENCE [LARGE SCALE GENOMIC DNA]</scope>
    <source>
        <strain evidence="4">Crithidia deanei Carvalho (ATCC PRA-265)</strain>
    </source>
</reference>
<organism evidence="3 4">
    <name type="scientific">Angomonas deanei</name>
    <dbReference type="NCBI Taxonomy" id="59799"/>
    <lineage>
        <taxon>Eukaryota</taxon>
        <taxon>Discoba</taxon>
        <taxon>Euglenozoa</taxon>
        <taxon>Kinetoplastea</taxon>
        <taxon>Metakinetoplastina</taxon>
        <taxon>Trypanosomatida</taxon>
        <taxon>Trypanosomatidae</taxon>
        <taxon>Strigomonadinae</taxon>
        <taxon>Angomonas</taxon>
    </lineage>
</organism>
<evidence type="ECO:0000256" key="1">
    <source>
        <dbReference type="SAM" id="MobiDB-lite"/>
    </source>
</evidence>
<feature type="compositionally biased region" description="Low complexity" evidence="1">
    <location>
        <begin position="134"/>
        <end position="152"/>
    </location>
</feature>
<dbReference type="EMBL" id="LR877152">
    <property type="protein sequence ID" value="CAD2217267.1"/>
    <property type="molecule type" value="Genomic_DNA"/>
</dbReference>
<feature type="compositionally biased region" description="Acidic residues" evidence="1">
    <location>
        <begin position="680"/>
        <end position="689"/>
    </location>
</feature>
<keyword evidence="4" id="KW-1185">Reference proteome</keyword>
<evidence type="ECO:0000313" key="4">
    <source>
        <dbReference type="Proteomes" id="UP000515908"/>
    </source>
</evidence>
<dbReference type="AlphaFoldDB" id="A0A7G2CE68"/>
<feature type="region of interest" description="Disordered" evidence="1">
    <location>
        <begin position="607"/>
        <end position="697"/>
    </location>
</feature>
<feature type="compositionally biased region" description="Polar residues" evidence="1">
    <location>
        <begin position="659"/>
        <end position="670"/>
    </location>
</feature>
<dbReference type="InterPro" id="IPR056614">
    <property type="entry name" value="FAZ1_cons"/>
</dbReference>
<protein>
    <recommendedName>
        <fullName evidence="2">Flagellar attachment zone protein 1 conserved domain-containing protein</fullName>
    </recommendedName>
</protein>
<name>A0A7G2CE68_9TRYP</name>